<accession>A0A523UNX0</accession>
<evidence type="ECO:0000313" key="2">
    <source>
        <dbReference type="EMBL" id="TET44109.1"/>
    </source>
</evidence>
<evidence type="ECO:0000256" key="1">
    <source>
        <dbReference type="SAM" id="Phobius"/>
    </source>
</evidence>
<dbReference type="EMBL" id="SOJN01000138">
    <property type="protein sequence ID" value="TET44109.1"/>
    <property type="molecule type" value="Genomic_DNA"/>
</dbReference>
<sequence length="126" mass="13732">MPKSLKSFFRPYWRAALIWSIIAGIIVVSIFLRWDKKVVAAVVIVFGLATQAFGGAIALIGAVPIIGPLIVKAITLPFILVVNGIGYLVTFFALRRGYKIDVMKSRVLISSFLVGVILGFVLGRLI</sequence>
<comment type="caution">
    <text evidence="2">The sequence shown here is derived from an EMBL/GenBank/DDBJ whole genome shotgun (WGS) entry which is preliminary data.</text>
</comment>
<feature type="transmembrane region" description="Helical" evidence="1">
    <location>
        <begin position="39"/>
        <end position="67"/>
    </location>
</feature>
<reference evidence="2 3" key="1">
    <citation type="submission" date="2019-03" db="EMBL/GenBank/DDBJ databases">
        <title>Metabolic potential of uncultured bacteria and archaea associated with petroleum seepage in deep-sea sediments.</title>
        <authorList>
            <person name="Dong X."/>
            <person name="Hubert C."/>
        </authorList>
    </citation>
    <scope>NUCLEOTIDE SEQUENCE [LARGE SCALE GENOMIC DNA]</scope>
    <source>
        <strain evidence="2">E44_bin18</strain>
    </source>
</reference>
<feature type="transmembrane region" description="Helical" evidence="1">
    <location>
        <begin position="106"/>
        <end position="125"/>
    </location>
</feature>
<organism evidence="2 3">
    <name type="scientific">candidate division TA06 bacterium</name>
    <dbReference type="NCBI Taxonomy" id="2250710"/>
    <lineage>
        <taxon>Bacteria</taxon>
        <taxon>Bacteria division TA06</taxon>
    </lineage>
</organism>
<dbReference type="Proteomes" id="UP000315525">
    <property type="component" value="Unassembled WGS sequence"/>
</dbReference>
<evidence type="ECO:0000313" key="3">
    <source>
        <dbReference type="Proteomes" id="UP000315525"/>
    </source>
</evidence>
<keyword evidence="1" id="KW-0812">Transmembrane</keyword>
<feature type="transmembrane region" description="Helical" evidence="1">
    <location>
        <begin position="73"/>
        <end position="94"/>
    </location>
</feature>
<proteinExistence type="predicted"/>
<dbReference type="AlphaFoldDB" id="A0A523UNX0"/>
<keyword evidence="1" id="KW-1133">Transmembrane helix</keyword>
<gene>
    <name evidence="2" type="ORF">E3J62_11310</name>
</gene>
<protein>
    <submittedName>
        <fullName evidence="2">Uncharacterized protein</fullName>
    </submittedName>
</protein>
<keyword evidence="1" id="KW-0472">Membrane</keyword>
<feature type="transmembrane region" description="Helical" evidence="1">
    <location>
        <begin position="12"/>
        <end position="32"/>
    </location>
</feature>
<name>A0A523UNX0_UNCT6</name>